<keyword evidence="3" id="KW-1003">Cell membrane</keyword>
<evidence type="ECO:0000256" key="5">
    <source>
        <dbReference type="ARBA" id="ARBA00022989"/>
    </source>
</evidence>
<protein>
    <submittedName>
        <fullName evidence="9">MFS transporter</fullName>
    </submittedName>
</protein>
<evidence type="ECO:0000256" key="4">
    <source>
        <dbReference type="ARBA" id="ARBA00022692"/>
    </source>
</evidence>
<keyword evidence="4 7" id="KW-0812">Transmembrane</keyword>
<keyword evidence="2" id="KW-0813">Transport</keyword>
<sequence length="628" mass="68959">MSQQQSQFALLKSRRFLPYFATQALGAFNDNLFKNVLLLLIAFGGLAAQEESALYTNLAAGLFILPFFLFSPIAGQIADRHEKSQLIRLIKALEVVIMGLAATALFLDSAVMLLALLFLMGLQSALFGPVKFALLPQHLRAEELVGGNALVEMGTFLAILGGTIAAGLLFGLEQSKSWIAAGLVLLALLGYVSSRFIPQAKANDPGLVINWNPVSEIKHTIRKAKQTRSVYLSILAISWFWFLGASYLTQFPNFARDYLGGNTQIVTLLLTLFSLGVALGSLLCEKLSGHKIELGIVPIGSIGMSVFGIDLFFACQQLRVTEGMSAMAFIGAQENWRLMFDIAMISAFGGIYVVPLQALIQHRSDDRNRAQIIAANNMLNALLMVASAVVSILLLSVLKISLPLYFLILGVVNIVVAAHVYNQVPEFVLRFCTWMLSHTMYRVSHRDLEKIPDEGAAVLVCNHVSYVDALILAGCHHRPIRFVMDKSIAEMTGLKSFFKLAKTIAICSPKQDPETYETAFRRIKEELEGGHLVCIFPEGKLTKSGEIDEFKAGIERIIQETPVPVIPMALEGLWGSLFSHKDGHALTKRPKRFWSKVQVIAGDSLPPEEVTAPGLQRKVESLKDSLAV</sequence>
<dbReference type="InterPro" id="IPR036259">
    <property type="entry name" value="MFS_trans_sf"/>
</dbReference>
<dbReference type="PANTHER" id="PTHR43266">
    <property type="entry name" value="MACROLIDE-EFFLUX PROTEIN"/>
    <property type="match status" value="1"/>
</dbReference>
<gene>
    <name evidence="9" type="ORF">LPB19_13420</name>
</gene>
<dbReference type="CDD" id="cd06173">
    <property type="entry name" value="MFS_MefA_like"/>
    <property type="match status" value="1"/>
</dbReference>
<keyword evidence="6 7" id="KW-0472">Membrane</keyword>
<dbReference type="SUPFAM" id="SSF69593">
    <property type="entry name" value="Glycerol-3-phosphate (1)-acyltransferase"/>
    <property type="match status" value="1"/>
</dbReference>
<dbReference type="Proteomes" id="UP000663555">
    <property type="component" value="Chromosome"/>
</dbReference>
<accession>A0ABX7MPF8</accession>
<evidence type="ECO:0000313" key="9">
    <source>
        <dbReference type="EMBL" id="QSP94180.1"/>
    </source>
</evidence>
<keyword evidence="5 7" id="KW-1133">Transmembrane helix</keyword>
<proteinExistence type="predicted"/>
<dbReference type="Pfam" id="PF01553">
    <property type="entry name" value="Acyltransferase"/>
    <property type="match status" value="1"/>
</dbReference>
<evidence type="ECO:0000256" key="6">
    <source>
        <dbReference type="ARBA" id="ARBA00023136"/>
    </source>
</evidence>
<dbReference type="InterPro" id="IPR011701">
    <property type="entry name" value="MFS"/>
</dbReference>
<dbReference type="EMBL" id="CP071247">
    <property type="protein sequence ID" value="QSP94180.1"/>
    <property type="molecule type" value="Genomic_DNA"/>
</dbReference>
<dbReference type="Pfam" id="PF07690">
    <property type="entry name" value="MFS_1"/>
    <property type="match status" value="1"/>
</dbReference>
<keyword evidence="10" id="KW-1185">Reference proteome</keyword>
<organism evidence="9 10">
    <name type="scientific">Marinobacter salinisoli</name>
    <dbReference type="NCBI Taxonomy" id="2769486"/>
    <lineage>
        <taxon>Bacteria</taxon>
        <taxon>Pseudomonadati</taxon>
        <taxon>Pseudomonadota</taxon>
        <taxon>Gammaproteobacteria</taxon>
        <taxon>Pseudomonadales</taxon>
        <taxon>Marinobacteraceae</taxon>
        <taxon>Marinobacter</taxon>
    </lineage>
</organism>
<evidence type="ECO:0000256" key="3">
    <source>
        <dbReference type="ARBA" id="ARBA00022475"/>
    </source>
</evidence>
<evidence type="ECO:0000259" key="8">
    <source>
        <dbReference type="SMART" id="SM00563"/>
    </source>
</evidence>
<feature type="transmembrane region" description="Helical" evidence="7">
    <location>
        <begin position="404"/>
        <end position="421"/>
    </location>
</feature>
<feature type="transmembrane region" description="Helical" evidence="7">
    <location>
        <begin position="32"/>
        <end position="48"/>
    </location>
</feature>
<feature type="transmembrane region" description="Helical" evidence="7">
    <location>
        <begin position="86"/>
        <end position="107"/>
    </location>
</feature>
<feature type="transmembrane region" description="Helical" evidence="7">
    <location>
        <begin position="381"/>
        <end position="398"/>
    </location>
</feature>
<comment type="subcellular location">
    <subcellularLocation>
        <location evidence="1">Cell membrane</location>
        <topology evidence="1">Multi-pass membrane protein</topology>
    </subcellularLocation>
</comment>
<evidence type="ECO:0000313" key="10">
    <source>
        <dbReference type="Proteomes" id="UP000663555"/>
    </source>
</evidence>
<dbReference type="PANTHER" id="PTHR43266:SF2">
    <property type="entry name" value="MAJOR FACILITATOR SUPERFAMILY (MFS) PROFILE DOMAIN-CONTAINING PROTEIN"/>
    <property type="match status" value="1"/>
</dbReference>
<feature type="transmembrane region" description="Helical" evidence="7">
    <location>
        <begin position="155"/>
        <end position="172"/>
    </location>
</feature>
<feature type="transmembrane region" description="Helical" evidence="7">
    <location>
        <begin position="263"/>
        <end position="284"/>
    </location>
</feature>
<evidence type="ECO:0000256" key="7">
    <source>
        <dbReference type="SAM" id="Phobius"/>
    </source>
</evidence>
<feature type="transmembrane region" description="Helical" evidence="7">
    <location>
        <begin position="339"/>
        <end position="360"/>
    </location>
</feature>
<dbReference type="RefSeq" id="WP_206643401.1">
    <property type="nucleotide sequence ID" value="NZ_CP071247.1"/>
</dbReference>
<evidence type="ECO:0000256" key="2">
    <source>
        <dbReference type="ARBA" id="ARBA00022448"/>
    </source>
</evidence>
<name>A0ABX7MPF8_9GAMM</name>
<feature type="transmembrane region" description="Helical" evidence="7">
    <location>
        <begin position="296"/>
        <end position="319"/>
    </location>
</feature>
<feature type="transmembrane region" description="Helical" evidence="7">
    <location>
        <begin position="230"/>
        <end position="251"/>
    </location>
</feature>
<dbReference type="SUPFAM" id="SSF103473">
    <property type="entry name" value="MFS general substrate transporter"/>
    <property type="match status" value="1"/>
</dbReference>
<dbReference type="SMART" id="SM00563">
    <property type="entry name" value="PlsC"/>
    <property type="match status" value="1"/>
</dbReference>
<evidence type="ECO:0000256" key="1">
    <source>
        <dbReference type="ARBA" id="ARBA00004651"/>
    </source>
</evidence>
<reference evidence="9 10" key="1">
    <citation type="submission" date="2021-03" db="EMBL/GenBank/DDBJ databases">
        <title>Genome sequencing of Marinobacter sp. LPB0319.</title>
        <authorList>
            <person name="Kim J."/>
        </authorList>
    </citation>
    <scope>NUCLEOTIDE SEQUENCE [LARGE SCALE GENOMIC DNA]</scope>
    <source>
        <strain evidence="9 10">LPB0319</strain>
    </source>
</reference>
<feature type="transmembrane region" description="Helical" evidence="7">
    <location>
        <begin position="54"/>
        <end position="74"/>
    </location>
</feature>
<dbReference type="CDD" id="cd07989">
    <property type="entry name" value="LPLAT_AGPAT-like"/>
    <property type="match status" value="1"/>
</dbReference>
<dbReference type="Gene3D" id="1.20.1250.20">
    <property type="entry name" value="MFS general substrate transporter like domains"/>
    <property type="match status" value="1"/>
</dbReference>
<dbReference type="InterPro" id="IPR002123">
    <property type="entry name" value="Plipid/glycerol_acylTrfase"/>
</dbReference>
<feature type="domain" description="Phospholipid/glycerol acyltransferase" evidence="8">
    <location>
        <begin position="457"/>
        <end position="573"/>
    </location>
</feature>